<dbReference type="GO" id="GO:0005737">
    <property type="term" value="C:cytoplasm"/>
    <property type="evidence" value="ECO:0007669"/>
    <property type="project" value="UniProtKB-SubCell"/>
</dbReference>
<evidence type="ECO:0000313" key="26">
    <source>
        <dbReference type="EMBL" id="QDF21425.1"/>
    </source>
</evidence>
<dbReference type="Gene3D" id="3.40.800.20">
    <property type="entry name" value="Histone deacetylase domain"/>
    <property type="match status" value="1"/>
</dbReference>
<dbReference type="GO" id="GO:0005634">
    <property type="term" value="C:nucleus"/>
    <property type="evidence" value="ECO:0007669"/>
    <property type="project" value="UniProtKB-SubCell"/>
</dbReference>
<keyword evidence="15" id="KW-0539">Nucleus</keyword>
<keyword evidence="10 24" id="KW-0479">Metal-binding</keyword>
<feature type="domain" description="Histone deacetylase" evidence="25">
    <location>
        <begin position="23"/>
        <end position="310"/>
    </location>
</feature>
<dbReference type="GO" id="GO:0031507">
    <property type="term" value="P:heterochromatin formation"/>
    <property type="evidence" value="ECO:0007669"/>
    <property type="project" value="TreeGrafter"/>
</dbReference>
<evidence type="ECO:0000256" key="11">
    <source>
        <dbReference type="ARBA" id="ARBA00022801"/>
    </source>
</evidence>
<comment type="similarity">
    <text evidence="5">Belongs to the histone deacetylase family. HD type 1 subfamily.</text>
</comment>
<dbReference type="GO" id="GO:0046872">
    <property type="term" value="F:metal ion binding"/>
    <property type="evidence" value="ECO:0007669"/>
    <property type="project" value="UniProtKB-KW"/>
</dbReference>
<dbReference type="PIRSF" id="PIRSF037913">
    <property type="entry name" value="His_deacetylse_1"/>
    <property type="match status" value="1"/>
</dbReference>
<comment type="catalytic activity">
    <reaction evidence="19">
        <text>N(6)-acetyl-L-lysyl-[protein] + H2O = L-lysyl-[protein] + acetate</text>
        <dbReference type="Rhea" id="RHEA:58108"/>
        <dbReference type="Rhea" id="RHEA-COMP:9752"/>
        <dbReference type="Rhea" id="RHEA-COMP:10731"/>
        <dbReference type="ChEBI" id="CHEBI:15377"/>
        <dbReference type="ChEBI" id="CHEBI:29969"/>
        <dbReference type="ChEBI" id="CHEBI:30089"/>
        <dbReference type="ChEBI" id="CHEBI:61930"/>
    </reaction>
    <physiologicalReaction direction="left-to-right" evidence="19">
        <dbReference type="Rhea" id="RHEA:58109"/>
    </physiologicalReaction>
</comment>
<feature type="active site" description="Proton acceptor" evidence="22">
    <location>
        <position position="129"/>
    </location>
</feature>
<dbReference type="InterPro" id="IPR023801">
    <property type="entry name" value="His_deacetylse_dom"/>
</dbReference>
<dbReference type="PANTHER" id="PTHR10625:SF14">
    <property type="entry name" value="HISTONE DEACETYLASE 8"/>
    <property type="match status" value="1"/>
</dbReference>
<dbReference type="GO" id="GO:0141221">
    <property type="term" value="F:histone deacetylase activity, hydrolytic mechanism"/>
    <property type="evidence" value="ECO:0007669"/>
    <property type="project" value="UniProtKB-EC"/>
</dbReference>
<feature type="binding site" evidence="23">
    <location>
        <position position="87"/>
    </location>
    <ligand>
        <name>substrate</name>
    </ligand>
</feature>
<feature type="binding site" evidence="23">
    <location>
        <position position="295"/>
    </location>
    <ligand>
        <name>substrate</name>
    </ligand>
</feature>
<comment type="catalytic activity">
    <reaction evidence="21">
        <text>N(6)-acetyl-L-lysyl-[histone] + H2O = L-lysyl-[histone] + acetate</text>
        <dbReference type="Rhea" id="RHEA:58196"/>
        <dbReference type="Rhea" id="RHEA-COMP:9845"/>
        <dbReference type="Rhea" id="RHEA-COMP:11338"/>
        <dbReference type="ChEBI" id="CHEBI:15377"/>
        <dbReference type="ChEBI" id="CHEBI:29969"/>
        <dbReference type="ChEBI" id="CHEBI:30089"/>
        <dbReference type="ChEBI" id="CHEBI:61930"/>
        <dbReference type="EC" id="3.5.1.98"/>
    </reaction>
    <physiologicalReaction direction="left-to-right" evidence="21">
        <dbReference type="Rhea" id="RHEA:58197"/>
    </physiologicalReaction>
</comment>
<evidence type="ECO:0000259" key="25">
    <source>
        <dbReference type="Pfam" id="PF00850"/>
    </source>
</evidence>
<dbReference type="SUPFAM" id="SSF52768">
    <property type="entry name" value="Arginase/deacetylase"/>
    <property type="match status" value="1"/>
</dbReference>
<evidence type="ECO:0000256" key="9">
    <source>
        <dbReference type="ARBA" id="ARBA00022491"/>
    </source>
</evidence>
<keyword evidence="8" id="KW-0963">Cytoplasm</keyword>
<sequence>MSVGFIYSESLVSELDKNVKIEGRSEMVFSLIEAYNLFENNSLKLINPVRSDDKHLNLFHSQEYIDYLKTCQAEFVEGDNDFGIGYDCPWIENLHDYASLVAGASITAAHLINTGMFKYVINWLGGWHHAKRNKASGFCYVNDIVLCIMKLRQKFSRVLYIDLDQHHGDGVQEAFEFTNKVLTLSFHKYMQGFFPGTGSIDDIGKGIGKYHSVNVPLKSGIGDTNFVLLFSSIFSKVLSVYKPEVIVVQCGADSLTGDPIDISDPLNLTLESYTKCIELVINSQLPAIFLGGGGYNFANTSRLWCQLTATIIGCKGLKNDIPEHDMFLKYAPGYELWIEPGKVRDKNNHEYIDKILSTVLNNLDNISIN</sequence>
<keyword evidence="11" id="KW-0378">Hydrolase</keyword>
<evidence type="ECO:0000256" key="5">
    <source>
        <dbReference type="ARBA" id="ARBA00006457"/>
    </source>
</evidence>
<dbReference type="GO" id="GO:0005694">
    <property type="term" value="C:chromosome"/>
    <property type="evidence" value="ECO:0007669"/>
    <property type="project" value="UniProtKB-SubCell"/>
</dbReference>
<evidence type="ECO:0000256" key="2">
    <source>
        <dbReference type="ARBA" id="ARBA00004123"/>
    </source>
</evidence>
<dbReference type="InterPro" id="IPR003084">
    <property type="entry name" value="HDAC_I/II"/>
</dbReference>
<dbReference type="InterPro" id="IPR037138">
    <property type="entry name" value="His_deacetylse_dom_sf"/>
</dbReference>
<evidence type="ECO:0000256" key="17">
    <source>
        <dbReference type="ARBA" id="ARBA00041964"/>
    </source>
</evidence>
<organism evidence="26">
    <name type="scientific">Brachionus koreanus</name>
    <dbReference type="NCBI Taxonomy" id="1199090"/>
    <lineage>
        <taxon>Eukaryota</taxon>
        <taxon>Metazoa</taxon>
        <taxon>Spiralia</taxon>
        <taxon>Gnathifera</taxon>
        <taxon>Rotifera</taxon>
        <taxon>Eurotatoria</taxon>
        <taxon>Monogononta</taxon>
        <taxon>Pseudotrocha</taxon>
        <taxon>Ploima</taxon>
        <taxon>Brachionidae</taxon>
        <taxon>Brachionus</taxon>
    </lineage>
</organism>
<evidence type="ECO:0000256" key="3">
    <source>
        <dbReference type="ARBA" id="ARBA00004286"/>
    </source>
</evidence>
<dbReference type="PRINTS" id="PR01270">
    <property type="entry name" value="HDASUPER"/>
</dbReference>
<keyword evidence="9" id="KW-0678">Repressor</keyword>
<dbReference type="EMBL" id="MK234801">
    <property type="protein sequence ID" value="QDF21425.1"/>
    <property type="molecule type" value="mRNA"/>
</dbReference>
<evidence type="ECO:0000256" key="24">
    <source>
        <dbReference type="PIRSR" id="PIRSR037913-3"/>
    </source>
</evidence>
<dbReference type="AlphaFoldDB" id="A0A4Y6EQW4"/>
<keyword evidence="12" id="KW-0156">Chromatin regulator</keyword>
<dbReference type="Pfam" id="PF00850">
    <property type="entry name" value="Hist_deacetyl"/>
    <property type="match status" value="1"/>
</dbReference>
<evidence type="ECO:0000256" key="1">
    <source>
        <dbReference type="ARBA" id="ARBA00001968"/>
    </source>
</evidence>
<evidence type="ECO:0000256" key="8">
    <source>
        <dbReference type="ARBA" id="ARBA00022490"/>
    </source>
</evidence>
<evidence type="ECO:0000256" key="4">
    <source>
        <dbReference type="ARBA" id="ARBA00004496"/>
    </source>
</evidence>
<comment type="subcellular location">
    <subcellularLocation>
        <location evidence="3">Chromosome</location>
    </subcellularLocation>
    <subcellularLocation>
        <location evidence="4">Cytoplasm</location>
    </subcellularLocation>
    <subcellularLocation>
        <location evidence="2">Nucleus</location>
    </subcellularLocation>
</comment>
<dbReference type="EC" id="3.5.1.98" evidence="6"/>
<evidence type="ECO:0000256" key="22">
    <source>
        <dbReference type="PIRSR" id="PIRSR037913-1"/>
    </source>
</evidence>
<evidence type="ECO:0000256" key="18">
    <source>
        <dbReference type="ARBA" id="ARBA00042783"/>
    </source>
</evidence>
<keyword evidence="13" id="KW-0805">Transcription regulation</keyword>
<proteinExistence type="evidence at transcript level"/>
<keyword evidence="14" id="KW-0804">Transcription</keyword>
<protein>
    <recommendedName>
        <fullName evidence="16">Histone deacetylase 8</fullName>
        <ecNumber evidence="6">3.5.1.98</ecNumber>
    </recommendedName>
    <alternativeName>
        <fullName evidence="17">Protein deacetylase HDAC8</fullName>
    </alternativeName>
    <alternativeName>
        <fullName evidence="18">Protein decrotonylase HDAC8</fullName>
    </alternativeName>
</protein>
<feature type="binding site" evidence="23">
    <location>
        <position position="137"/>
    </location>
    <ligand>
        <name>substrate</name>
    </ligand>
</feature>
<evidence type="ECO:0000256" key="12">
    <source>
        <dbReference type="ARBA" id="ARBA00022853"/>
    </source>
</evidence>
<evidence type="ECO:0000256" key="10">
    <source>
        <dbReference type="ARBA" id="ARBA00022723"/>
    </source>
</evidence>
<evidence type="ECO:0000256" key="13">
    <source>
        <dbReference type="ARBA" id="ARBA00023015"/>
    </source>
</evidence>
<reference evidence="26" key="1">
    <citation type="submission" date="2018-11" db="EMBL/GenBank/DDBJ databases">
        <authorList>
            <person name="Kim M.-S."/>
            <person name="Lee Y.-H."/>
            <person name="Lee J.-S."/>
        </authorList>
    </citation>
    <scope>NUCLEOTIDE SEQUENCE</scope>
</reference>
<dbReference type="InterPro" id="IPR000286">
    <property type="entry name" value="HDACs"/>
</dbReference>
<evidence type="ECO:0000256" key="23">
    <source>
        <dbReference type="PIRSR" id="PIRSR037913-2"/>
    </source>
</evidence>
<evidence type="ECO:0000256" key="20">
    <source>
        <dbReference type="ARBA" id="ARBA00049193"/>
    </source>
</evidence>
<keyword evidence="7" id="KW-0158">Chromosome</keyword>
<evidence type="ECO:0000256" key="21">
    <source>
        <dbReference type="ARBA" id="ARBA00049416"/>
    </source>
</evidence>
<feature type="binding site" evidence="24">
    <location>
        <position position="166"/>
    </location>
    <ligand>
        <name>a divalent metal cation</name>
        <dbReference type="ChEBI" id="CHEBI:60240"/>
    </ligand>
</feature>
<evidence type="ECO:0000256" key="19">
    <source>
        <dbReference type="ARBA" id="ARBA00049136"/>
    </source>
</evidence>
<evidence type="ECO:0000256" key="15">
    <source>
        <dbReference type="ARBA" id="ARBA00023242"/>
    </source>
</evidence>
<evidence type="ECO:0000256" key="14">
    <source>
        <dbReference type="ARBA" id="ARBA00023163"/>
    </source>
</evidence>
<comment type="cofactor">
    <cofactor evidence="1">
        <name>a divalent metal cation</name>
        <dbReference type="ChEBI" id="CHEBI:60240"/>
    </cofactor>
</comment>
<dbReference type="InterPro" id="IPR023696">
    <property type="entry name" value="Ureohydrolase_dom_sf"/>
</dbReference>
<evidence type="ECO:0000256" key="7">
    <source>
        <dbReference type="ARBA" id="ARBA00022454"/>
    </source>
</evidence>
<accession>A0A4Y6EQW4</accession>
<dbReference type="PANTHER" id="PTHR10625">
    <property type="entry name" value="HISTONE DEACETYLASE HDAC1-RELATED"/>
    <property type="match status" value="1"/>
</dbReference>
<evidence type="ECO:0000256" key="6">
    <source>
        <dbReference type="ARBA" id="ARBA00012111"/>
    </source>
</evidence>
<feature type="binding site" evidence="24">
    <location>
        <position position="253"/>
    </location>
    <ligand>
        <name>a divalent metal cation</name>
        <dbReference type="ChEBI" id="CHEBI:60240"/>
    </ligand>
</feature>
<comment type="catalytic activity">
    <reaction evidence="20">
        <text>N(6)-(2E)-butenoyl-L-lysyl-[protein] + H2O = (2E)-2-butenoate + L-lysyl-[protein]</text>
        <dbReference type="Rhea" id="RHEA:69172"/>
        <dbReference type="Rhea" id="RHEA-COMP:9752"/>
        <dbReference type="Rhea" id="RHEA-COMP:13707"/>
        <dbReference type="ChEBI" id="CHEBI:15377"/>
        <dbReference type="ChEBI" id="CHEBI:29969"/>
        <dbReference type="ChEBI" id="CHEBI:35899"/>
        <dbReference type="ChEBI" id="CHEBI:137954"/>
    </reaction>
    <physiologicalReaction direction="left-to-right" evidence="20">
        <dbReference type="Rhea" id="RHEA:69173"/>
    </physiologicalReaction>
</comment>
<dbReference type="PRINTS" id="PR01271">
    <property type="entry name" value="HISDACETLASE"/>
</dbReference>
<feature type="binding site" evidence="24">
    <location>
        <position position="164"/>
    </location>
    <ligand>
        <name>a divalent metal cation</name>
        <dbReference type="ChEBI" id="CHEBI:60240"/>
    </ligand>
</feature>
<name>A0A4Y6EQW4_9BILA</name>
<evidence type="ECO:0000256" key="16">
    <source>
        <dbReference type="ARBA" id="ARBA00040347"/>
    </source>
</evidence>